<feature type="binding site" evidence="7">
    <location>
        <position position="192"/>
    </location>
    <ligand>
        <name>Fe(2+)</name>
        <dbReference type="ChEBI" id="CHEBI:29033"/>
    </ligand>
</feature>
<dbReference type="STRING" id="762903.Pedsa_3840"/>
<comment type="catalytic activity">
    <reaction evidence="7">
        <text>heme b + 2 H(+) = protoporphyrin IX + Fe(2+)</text>
        <dbReference type="Rhea" id="RHEA:22584"/>
        <dbReference type="ChEBI" id="CHEBI:15378"/>
        <dbReference type="ChEBI" id="CHEBI:29033"/>
        <dbReference type="ChEBI" id="CHEBI:57306"/>
        <dbReference type="ChEBI" id="CHEBI:60344"/>
        <dbReference type="EC" id="4.98.1.1"/>
    </reaction>
</comment>
<comment type="pathway">
    <text evidence="7">Porphyrin-containing compound metabolism; protoheme biosynthesis; protoheme from protoporphyrin-IX: step 1/1.</text>
</comment>
<evidence type="ECO:0000256" key="5">
    <source>
        <dbReference type="ARBA" id="ARBA00023244"/>
    </source>
</evidence>
<reference evidence="10" key="2">
    <citation type="submission" date="2011-02" db="EMBL/GenBank/DDBJ databases">
        <title>The complete genome of Pedobacter saltans DSM 12145.</title>
        <authorList>
            <consortium name="US DOE Joint Genome Institute (JGI-PGF)"/>
            <person name="Lucas S."/>
            <person name="Copeland A."/>
            <person name="Lapidus A."/>
            <person name="Bruce D."/>
            <person name="Goodwin L."/>
            <person name="Pitluck S."/>
            <person name="Kyrpides N."/>
            <person name="Mavromatis K."/>
            <person name="Pagani I."/>
            <person name="Ivanova N."/>
            <person name="Ovchinnikova G."/>
            <person name="Lu M."/>
            <person name="Detter J.C."/>
            <person name="Han C."/>
            <person name="Land M."/>
            <person name="Hauser L."/>
            <person name="Markowitz V."/>
            <person name="Cheng J.-F."/>
            <person name="Hugenholtz P."/>
            <person name="Woyke T."/>
            <person name="Wu D."/>
            <person name="Tindall B."/>
            <person name="Pomrenke H.G."/>
            <person name="Brambilla E."/>
            <person name="Klenk H.-P."/>
            <person name="Eisen J.A."/>
        </authorList>
    </citation>
    <scope>NUCLEOTIDE SEQUENCE [LARGE SCALE GENOMIC DNA]</scope>
    <source>
        <strain evidence="10">ATCC 51119 / DSM 12145 / JCM 21818 / LMG 10337 / NBRC 100064 / NCIMB 13643</strain>
    </source>
</reference>
<dbReference type="Pfam" id="PF00762">
    <property type="entry name" value="Ferrochelatase"/>
    <property type="match status" value="1"/>
</dbReference>
<keyword evidence="3 7" id="KW-0350">Heme biosynthesis</keyword>
<evidence type="ECO:0000313" key="10">
    <source>
        <dbReference type="Proteomes" id="UP000000310"/>
    </source>
</evidence>
<feature type="binding site" evidence="7">
    <location>
        <position position="295"/>
    </location>
    <ligand>
        <name>Fe(2+)</name>
        <dbReference type="ChEBI" id="CHEBI:29033"/>
    </ligand>
</feature>
<proteinExistence type="inferred from homology"/>
<dbReference type="InterPro" id="IPR033644">
    <property type="entry name" value="Ferrochelatase_C"/>
</dbReference>
<evidence type="ECO:0000256" key="4">
    <source>
        <dbReference type="ARBA" id="ARBA00023239"/>
    </source>
</evidence>
<comment type="subcellular location">
    <subcellularLocation>
        <location evidence="7">Cytoplasm</location>
    </subcellularLocation>
</comment>
<evidence type="ECO:0000256" key="2">
    <source>
        <dbReference type="ARBA" id="ARBA00023004"/>
    </source>
</evidence>
<dbReference type="KEGG" id="psn:Pedsa_3840"/>
<evidence type="ECO:0000256" key="3">
    <source>
        <dbReference type="ARBA" id="ARBA00023133"/>
    </source>
</evidence>
<gene>
    <name evidence="7" type="primary">hemH</name>
    <name evidence="9" type="ordered locus">Pedsa_3840</name>
</gene>
<evidence type="ECO:0000256" key="6">
    <source>
        <dbReference type="ARBA" id="ARBA00024536"/>
    </source>
</evidence>
<dbReference type="Gene3D" id="3.40.50.1400">
    <property type="match status" value="2"/>
</dbReference>
<dbReference type="GO" id="GO:0005737">
    <property type="term" value="C:cytoplasm"/>
    <property type="evidence" value="ECO:0007669"/>
    <property type="project" value="UniProtKB-SubCell"/>
</dbReference>
<keyword evidence="2 7" id="KW-0408">Iron</keyword>
<name>F0S795_PSESL</name>
<dbReference type="CDD" id="cd03411">
    <property type="entry name" value="Ferrochelatase_N"/>
    <property type="match status" value="1"/>
</dbReference>
<comment type="similarity">
    <text evidence="1 7 8">Belongs to the ferrochelatase family.</text>
</comment>
<dbReference type="OrthoDB" id="9809741at2"/>
<reference evidence="9 10" key="1">
    <citation type="journal article" date="2011" name="Stand. Genomic Sci.">
        <title>Complete genome sequence of the gliding, heparinolytic Pedobacter saltans type strain (113).</title>
        <authorList>
            <person name="Liolios K."/>
            <person name="Sikorski J."/>
            <person name="Lu M."/>
            <person name="Nolan M."/>
            <person name="Lapidus A."/>
            <person name="Lucas S."/>
            <person name="Hammon N."/>
            <person name="Deshpande S."/>
            <person name="Cheng J.F."/>
            <person name="Tapia R."/>
            <person name="Han C."/>
            <person name="Goodwin L."/>
            <person name="Pitluck S."/>
            <person name="Huntemann M."/>
            <person name="Ivanova N."/>
            <person name="Pagani I."/>
            <person name="Mavromatis K."/>
            <person name="Ovchinikova G."/>
            <person name="Pati A."/>
            <person name="Chen A."/>
            <person name="Palaniappan K."/>
            <person name="Land M."/>
            <person name="Hauser L."/>
            <person name="Brambilla E.M."/>
            <person name="Kotsyurbenko O."/>
            <person name="Rohde M."/>
            <person name="Tindall B.J."/>
            <person name="Abt B."/>
            <person name="Goker M."/>
            <person name="Detter J.C."/>
            <person name="Woyke T."/>
            <person name="Bristow J."/>
            <person name="Eisen J.A."/>
            <person name="Markowitz V."/>
            <person name="Hugenholtz P."/>
            <person name="Klenk H.P."/>
            <person name="Kyrpides N.C."/>
        </authorList>
    </citation>
    <scope>NUCLEOTIDE SEQUENCE [LARGE SCALE GENOMIC DNA]</scope>
    <source>
        <strain evidence="10">ATCC 51119 / DSM 12145 / JCM 21818 / LMG 10337 / NBRC 100064 / NCIMB 13643</strain>
    </source>
</reference>
<keyword evidence="4 7" id="KW-0456">Lyase</keyword>
<dbReference type="eggNOG" id="COG0276">
    <property type="taxonomic scope" value="Bacteria"/>
</dbReference>
<evidence type="ECO:0000313" key="9">
    <source>
        <dbReference type="EMBL" id="ADY54368.1"/>
    </source>
</evidence>
<dbReference type="GO" id="GO:0006783">
    <property type="term" value="P:heme biosynthetic process"/>
    <property type="evidence" value="ECO:0007669"/>
    <property type="project" value="UniProtKB-UniRule"/>
</dbReference>
<dbReference type="UniPathway" id="UPA00252">
    <property type="reaction ID" value="UER00325"/>
</dbReference>
<dbReference type="PANTHER" id="PTHR11108">
    <property type="entry name" value="FERROCHELATASE"/>
    <property type="match status" value="1"/>
</dbReference>
<evidence type="ECO:0000256" key="8">
    <source>
        <dbReference type="RuleBase" id="RU004185"/>
    </source>
</evidence>
<dbReference type="GO" id="GO:0046872">
    <property type="term" value="F:metal ion binding"/>
    <property type="evidence" value="ECO:0007669"/>
    <property type="project" value="UniProtKB-KW"/>
</dbReference>
<accession>F0S795</accession>
<dbReference type="HOGENOM" id="CLU_018884_0_1_10"/>
<keyword evidence="10" id="KW-1185">Reference proteome</keyword>
<dbReference type="CDD" id="cd00419">
    <property type="entry name" value="Ferrochelatase_C"/>
    <property type="match status" value="1"/>
</dbReference>
<dbReference type="PANTHER" id="PTHR11108:SF1">
    <property type="entry name" value="FERROCHELATASE, MITOCHONDRIAL"/>
    <property type="match status" value="1"/>
</dbReference>
<comment type="function">
    <text evidence="7">Catalyzes the ferrous insertion into protoporphyrin IX.</text>
</comment>
<sequence length="339" mass="38982">MRKKGILLVNLGTPDSPETKDVRTYLDQFLMDGRVIDINPIGRNLLVRGIIVPKRAKNSANIYKEIWTEQGSPLLVYSYELLDLIKERLGEEYHVELAMRYQNPSLESALDKMRQLNVDSIKVIPLFPQYASATTGSIHQMVMEVISQWQVIPPLQFVNNYCDHKGMAKIFAKNAKRYLDAEKWDHVLFSYHGVPQRQMKKADVSKKHCLQVEDCCKTYTDTNKFCYTAQCYQTTKVIAEEIGLLADEYTLCFQSRLGSEPWMQPYTSTVLKDLADKGKKRILVLSPAFVADCIETIYEIGVEYQEEFHSYGGEKVQMVESLNADPEWVDALEDIILNR</sequence>
<evidence type="ECO:0000256" key="1">
    <source>
        <dbReference type="ARBA" id="ARBA00007718"/>
    </source>
</evidence>
<dbReference type="Proteomes" id="UP000000310">
    <property type="component" value="Chromosome"/>
</dbReference>
<dbReference type="InterPro" id="IPR001015">
    <property type="entry name" value="Ferrochelatase"/>
</dbReference>
<dbReference type="NCBIfam" id="TIGR00109">
    <property type="entry name" value="hemH"/>
    <property type="match status" value="1"/>
</dbReference>
<comment type="catalytic activity">
    <reaction evidence="6">
        <text>Fe-coproporphyrin III + 2 H(+) = coproporphyrin III + Fe(2+)</text>
        <dbReference type="Rhea" id="RHEA:49572"/>
        <dbReference type="ChEBI" id="CHEBI:15378"/>
        <dbReference type="ChEBI" id="CHEBI:29033"/>
        <dbReference type="ChEBI" id="CHEBI:68438"/>
        <dbReference type="ChEBI" id="CHEBI:131725"/>
        <dbReference type="EC" id="4.99.1.9"/>
    </reaction>
    <physiologicalReaction direction="right-to-left" evidence="6">
        <dbReference type="Rhea" id="RHEA:49574"/>
    </physiologicalReaction>
</comment>
<keyword evidence="7" id="KW-0963">Cytoplasm</keyword>
<protein>
    <recommendedName>
        <fullName evidence="7">Ferrochelatase</fullName>
        <ecNumber evidence="7">4.98.1.1</ecNumber>
    </recommendedName>
    <alternativeName>
        <fullName evidence="7">Heme synthase</fullName>
    </alternativeName>
    <alternativeName>
        <fullName evidence="7">Protoheme ferro-lyase</fullName>
    </alternativeName>
</protein>
<dbReference type="GO" id="GO:0004325">
    <property type="term" value="F:ferrochelatase activity"/>
    <property type="evidence" value="ECO:0007669"/>
    <property type="project" value="UniProtKB-UniRule"/>
</dbReference>
<keyword evidence="7" id="KW-0479">Metal-binding</keyword>
<organism evidence="9 10">
    <name type="scientific">Pseudopedobacter saltans (strain ATCC 51119 / DSM 12145 / JCM 21818 / CCUG 39354 / LMG 10337 / NBRC 100064 / NCIMB 13643)</name>
    <name type="common">Pedobacter saltans</name>
    <dbReference type="NCBI Taxonomy" id="762903"/>
    <lineage>
        <taxon>Bacteria</taxon>
        <taxon>Pseudomonadati</taxon>
        <taxon>Bacteroidota</taxon>
        <taxon>Sphingobacteriia</taxon>
        <taxon>Sphingobacteriales</taxon>
        <taxon>Sphingobacteriaceae</taxon>
        <taxon>Pseudopedobacter</taxon>
    </lineage>
</organism>
<dbReference type="AlphaFoldDB" id="F0S795"/>
<evidence type="ECO:0000256" key="7">
    <source>
        <dbReference type="HAMAP-Rule" id="MF_00323"/>
    </source>
</evidence>
<dbReference type="HAMAP" id="MF_00323">
    <property type="entry name" value="Ferrochelatase"/>
    <property type="match status" value="1"/>
</dbReference>
<dbReference type="InterPro" id="IPR033659">
    <property type="entry name" value="Ferrochelatase_N"/>
</dbReference>
<dbReference type="EMBL" id="CP002545">
    <property type="protein sequence ID" value="ADY54368.1"/>
    <property type="molecule type" value="Genomic_DNA"/>
</dbReference>
<dbReference type="RefSeq" id="WP_013634848.1">
    <property type="nucleotide sequence ID" value="NC_015177.1"/>
</dbReference>
<dbReference type="SUPFAM" id="SSF53800">
    <property type="entry name" value="Chelatase"/>
    <property type="match status" value="1"/>
</dbReference>
<keyword evidence="5 7" id="KW-0627">Porphyrin biosynthesis</keyword>
<dbReference type="EC" id="4.98.1.1" evidence="7"/>